<keyword evidence="1" id="KW-0812">Transmembrane</keyword>
<dbReference type="AlphaFoldDB" id="A0A1F6Y6W0"/>
<protein>
    <recommendedName>
        <fullName evidence="4">Metal-dependent hydrolase</fullName>
    </recommendedName>
</protein>
<keyword evidence="1" id="KW-1133">Transmembrane helix</keyword>
<dbReference type="EMBL" id="MFVU01000013">
    <property type="protein sequence ID" value="OGJ02065.1"/>
    <property type="molecule type" value="Genomic_DNA"/>
</dbReference>
<gene>
    <name evidence="2" type="ORF">A3G53_03220</name>
</gene>
<reference evidence="2 3" key="1">
    <citation type="journal article" date="2016" name="Nat. Commun.">
        <title>Thousands of microbial genomes shed light on interconnected biogeochemical processes in an aquifer system.</title>
        <authorList>
            <person name="Anantharaman K."/>
            <person name="Brown C.T."/>
            <person name="Hug L.A."/>
            <person name="Sharon I."/>
            <person name="Castelle C.J."/>
            <person name="Probst A.J."/>
            <person name="Thomas B.C."/>
            <person name="Singh A."/>
            <person name="Wilkins M.J."/>
            <person name="Karaoz U."/>
            <person name="Brodie E.L."/>
            <person name="Williams K.H."/>
            <person name="Hubbard S.S."/>
            <person name="Banfield J.F."/>
        </authorList>
    </citation>
    <scope>NUCLEOTIDE SEQUENCE [LARGE SCALE GENOMIC DNA]</scope>
</reference>
<accession>A0A1F6Y6W0</accession>
<dbReference type="Proteomes" id="UP000178645">
    <property type="component" value="Unassembled WGS sequence"/>
</dbReference>
<proteinExistence type="predicted"/>
<evidence type="ECO:0000256" key="1">
    <source>
        <dbReference type="SAM" id="Phobius"/>
    </source>
</evidence>
<evidence type="ECO:0000313" key="3">
    <source>
        <dbReference type="Proteomes" id="UP000178645"/>
    </source>
</evidence>
<comment type="caution">
    <text evidence="2">The sequence shown here is derived from an EMBL/GenBank/DDBJ whole genome shotgun (WGS) entry which is preliminary data.</text>
</comment>
<organism evidence="2 3">
    <name type="scientific">Candidatus Nomurabacteria bacterium RIFCSPLOWO2_12_FULL_44_11</name>
    <dbReference type="NCBI Taxonomy" id="1801796"/>
    <lineage>
        <taxon>Bacteria</taxon>
        <taxon>Candidatus Nomuraibacteriota</taxon>
    </lineage>
</organism>
<feature type="transmembrane region" description="Helical" evidence="1">
    <location>
        <begin position="120"/>
        <end position="145"/>
    </location>
</feature>
<name>A0A1F6Y6W0_9BACT</name>
<evidence type="ECO:0008006" key="4">
    <source>
        <dbReference type="Google" id="ProtNLM"/>
    </source>
</evidence>
<dbReference type="Pfam" id="PF04307">
    <property type="entry name" value="YdjM"/>
    <property type="match status" value="1"/>
</dbReference>
<dbReference type="InterPro" id="IPR007404">
    <property type="entry name" value="YdjM-like"/>
</dbReference>
<evidence type="ECO:0000313" key="2">
    <source>
        <dbReference type="EMBL" id="OGJ02065.1"/>
    </source>
</evidence>
<sequence>MIFAHTIVGLLPVDESQFSLYWLAGSMIPDIDHLYVIYKHKLFTWKKLVRDERFEDKYHMHFKTKYGHSIFGATVATLPILFISLHGALIFFLAYILHLLMDWPDVDEKQYLFPFSKKKFRGFLPIFSWPERVFTILLVVVLFILI</sequence>
<keyword evidence="1" id="KW-0472">Membrane</keyword>
<feature type="transmembrane region" description="Helical" evidence="1">
    <location>
        <begin position="70"/>
        <end position="100"/>
    </location>
</feature>